<feature type="compositionally biased region" description="Basic and acidic residues" evidence="1">
    <location>
        <begin position="28"/>
        <end position="45"/>
    </location>
</feature>
<reference evidence="2 3" key="1">
    <citation type="journal article" date="2023" name="Sci. Data">
        <title>Genome assembly of the Korean intertidal mud-creeper Batillaria attramentaria.</title>
        <authorList>
            <person name="Patra A.K."/>
            <person name="Ho P.T."/>
            <person name="Jun S."/>
            <person name="Lee S.J."/>
            <person name="Kim Y."/>
            <person name="Won Y.J."/>
        </authorList>
    </citation>
    <scope>NUCLEOTIDE SEQUENCE [LARGE SCALE GENOMIC DNA]</scope>
    <source>
        <strain evidence="2">Wonlab-2016</strain>
    </source>
</reference>
<protein>
    <submittedName>
        <fullName evidence="2">Uncharacterized protein</fullName>
    </submittedName>
</protein>
<dbReference type="AlphaFoldDB" id="A0ABD0LKX0"/>
<evidence type="ECO:0000313" key="2">
    <source>
        <dbReference type="EMBL" id="KAK7500159.1"/>
    </source>
</evidence>
<proteinExistence type="predicted"/>
<sequence length="114" mass="13350">MQCGHEHKRKQEEMRRVRANSTKKTHLRWPEENATKSERKKDKPNTRRKSWNKGPLSTVHLCCNQNEACGQCVRATYADTRRDSEKQTTSAAFFYVVCFAMLYLQRRQPCSTGP</sequence>
<comment type="caution">
    <text evidence="2">The sequence shown here is derived from an EMBL/GenBank/DDBJ whole genome shotgun (WGS) entry which is preliminary data.</text>
</comment>
<organism evidence="2 3">
    <name type="scientific">Batillaria attramentaria</name>
    <dbReference type="NCBI Taxonomy" id="370345"/>
    <lineage>
        <taxon>Eukaryota</taxon>
        <taxon>Metazoa</taxon>
        <taxon>Spiralia</taxon>
        <taxon>Lophotrochozoa</taxon>
        <taxon>Mollusca</taxon>
        <taxon>Gastropoda</taxon>
        <taxon>Caenogastropoda</taxon>
        <taxon>Sorbeoconcha</taxon>
        <taxon>Cerithioidea</taxon>
        <taxon>Batillariidae</taxon>
        <taxon>Batillaria</taxon>
    </lineage>
</organism>
<evidence type="ECO:0000313" key="3">
    <source>
        <dbReference type="Proteomes" id="UP001519460"/>
    </source>
</evidence>
<keyword evidence="3" id="KW-1185">Reference proteome</keyword>
<feature type="region of interest" description="Disordered" evidence="1">
    <location>
        <begin position="1"/>
        <end position="54"/>
    </location>
</feature>
<evidence type="ECO:0000256" key="1">
    <source>
        <dbReference type="SAM" id="MobiDB-lite"/>
    </source>
</evidence>
<accession>A0ABD0LKX0</accession>
<dbReference type="Proteomes" id="UP001519460">
    <property type="component" value="Unassembled WGS sequence"/>
</dbReference>
<dbReference type="EMBL" id="JACVVK020000039">
    <property type="protein sequence ID" value="KAK7500159.1"/>
    <property type="molecule type" value="Genomic_DNA"/>
</dbReference>
<name>A0ABD0LKX0_9CAEN</name>
<feature type="compositionally biased region" description="Basic residues" evidence="1">
    <location>
        <begin position="17"/>
        <end position="27"/>
    </location>
</feature>
<gene>
    <name evidence="2" type="ORF">BaRGS_00008706</name>
</gene>